<dbReference type="Proteomes" id="UP000664534">
    <property type="component" value="Unassembled WGS sequence"/>
</dbReference>
<comment type="caution">
    <text evidence="2">The sequence shown here is derived from an EMBL/GenBank/DDBJ whole genome shotgun (WGS) entry which is preliminary data.</text>
</comment>
<name>A0A8H3IMZ6_9LECA</name>
<protein>
    <submittedName>
        <fullName evidence="2">Uncharacterized protein</fullName>
    </submittedName>
</protein>
<reference evidence="2" key="1">
    <citation type="submission" date="2021-03" db="EMBL/GenBank/DDBJ databases">
        <authorList>
            <person name="Tagirdzhanova G."/>
        </authorList>
    </citation>
    <scope>NUCLEOTIDE SEQUENCE</scope>
</reference>
<accession>A0A8H3IMZ6</accession>
<proteinExistence type="predicted"/>
<feature type="region of interest" description="Disordered" evidence="1">
    <location>
        <begin position="44"/>
        <end position="96"/>
    </location>
</feature>
<sequence>MNGKIKLRSRPWHFKLRPNVADHLVARYNAGIFLHMPGGVEQMPLPRPRNKHMRRLGSLGSSVNDRNSKGGAGSRASGERGLENVSPNEAEDELPGVGGTSAYGAYGTVYNTANHLQGSAIQGAQDVADALHLTRRSEDQRRSEGLFGSFRKLKRNSGGSTGSNSGWTMWHMFGCVAMQKGIKDESSSDEEDSVHAVQSRPGAR</sequence>
<gene>
    <name evidence="2" type="ORF">IMSHALPRED_009535</name>
</gene>
<keyword evidence="3" id="KW-1185">Reference proteome</keyword>
<evidence type="ECO:0000313" key="3">
    <source>
        <dbReference type="Proteomes" id="UP000664534"/>
    </source>
</evidence>
<evidence type="ECO:0000256" key="1">
    <source>
        <dbReference type="SAM" id="MobiDB-lite"/>
    </source>
</evidence>
<evidence type="ECO:0000313" key="2">
    <source>
        <dbReference type="EMBL" id="CAF9933952.1"/>
    </source>
</evidence>
<dbReference type="EMBL" id="CAJPDT010000073">
    <property type="protein sequence ID" value="CAF9933952.1"/>
    <property type="molecule type" value="Genomic_DNA"/>
</dbReference>
<feature type="region of interest" description="Disordered" evidence="1">
    <location>
        <begin position="181"/>
        <end position="204"/>
    </location>
</feature>
<organism evidence="2 3">
    <name type="scientific">Imshaugia aleurites</name>
    <dbReference type="NCBI Taxonomy" id="172621"/>
    <lineage>
        <taxon>Eukaryota</taxon>
        <taxon>Fungi</taxon>
        <taxon>Dikarya</taxon>
        <taxon>Ascomycota</taxon>
        <taxon>Pezizomycotina</taxon>
        <taxon>Lecanoromycetes</taxon>
        <taxon>OSLEUM clade</taxon>
        <taxon>Lecanoromycetidae</taxon>
        <taxon>Lecanorales</taxon>
        <taxon>Lecanorineae</taxon>
        <taxon>Parmeliaceae</taxon>
        <taxon>Imshaugia</taxon>
    </lineage>
</organism>
<dbReference type="AlphaFoldDB" id="A0A8H3IMZ6"/>